<keyword evidence="2" id="KW-0732">Signal</keyword>
<feature type="chain" id="PRO_5041323068" evidence="2">
    <location>
        <begin position="23"/>
        <end position="130"/>
    </location>
</feature>
<organism evidence="3 4">
    <name type="scientific">Achromobacter marplatensis</name>
    <dbReference type="NCBI Taxonomy" id="470868"/>
    <lineage>
        <taxon>Bacteria</taxon>
        <taxon>Pseudomonadati</taxon>
        <taxon>Pseudomonadota</taxon>
        <taxon>Betaproteobacteria</taxon>
        <taxon>Burkholderiales</taxon>
        <taxon>Alcaligenaceae</taxon>
        <taxon>Achromobacter</taxon>
    </lineage>
</organism>
<evidence type="ECO:0000256" key="1">
    <source>
        <dbReference type="SAM" id="MobiDB-lite"/>
    </source>
</evidence>
<sequence length="130" mass="13832">MNTFQLSTLALCLALTGGAAHAEGKTREQVRAELMEAKAAGLVTYGEQQYPVDLPATSTKTASQVREELAAARAAGMVTFGELDYPPNVPASTDKTREAVQAEMREARARGVMKSGELDYPPVTSDLSAK</sequence>
<evidence type="ECO:0000313" key="3">
    <source>
        <dbReference type="EMBL" id="MDH2050521.1"/>
    </source>
</evidence>
<dbReference type="InterPro" id="IPR025421">
    <property type="entry name" value="DUF4148"/>
</dbReference>
<dbReference type="Proteomes" id="UP001161276">
    <property type="component" value="Unassembled WGS sequence"/>
</dbReference>
<dbReference type="AlphaFoldDB" id="A0AA42WA12"/>
<proteinExistence type="predicted"/>
<dbReference type="RefSeq" id="WP_280026485.1">
    <property type="nucleotide sequence ID" value="NZ_CAURST010000005.1"/>
</dbReference>
<name>A0AA42WA12_9BURK</name>
<dbReference type="EMBL" id="JAOCKG010000003">
    <property type="protein sequence ID" value="MDH2050521.1"/>
    <property type="molecule type" value="Genomic_DNA"/>
</dbReference>
<evidence type="ECO:0000256" key="2">
    <source>
        <dbReference type="SAM" id="SignalP"/>
    </source>
</evidence>
<accession>A0AA42WA12</accession>
<evidence type="ECO:0000313" key="4">
    <source>
        <dbReference type="Proteomes" id="UP001161276"/>
    </source>
</evidence>
<dbReference type="Pfam" id="PF13663">
    <property type="entry name" value="DUF4148"/>
    <property type="match status" value="2"/>
</dbReference>
<gene>
    <name evidence="3" type="ORF">N5K24_08935</name>
</gene>
<comment type="caution">
    <text evidence="3">The sequence shown here is derived from an EMBL/GenBank/DDBJ whole genome shotgun (WGS) entry which is preliminary data.</text>
</comment>
<feature type="signal peptide" evidence="2">
    <location>
        <begin position="1"/>
        <end position="22"/>
    </location>
</feature>
<reference evidence="3" key="1">
    <citation type="submission" date="2022-09" db="EMBL/GenBank/DDBJ databases">
        <title>Intensive care unit water sources are persistently colonized with multi-drug resistant bacteria and are the site of extensive horizontal gene transfer of antibiotic resistance genes.</title>
        <authorList>
            <person name="Diorio-Toth L."/>
        </authorList>
    </citation>
    <scope>NUCLEOTIDE SEQUENCE</scope>
    <source>
        <strain evidence="3">GD03676</strain>
    </source>
</reference>
<protein>
    <submittedName>
        <fullName evidence="3">DUF4148 domain-containing protein</fullName>
    </submittedName>
</protein>
<feature type="region of interest" description="Disordered" evidence="1">
    <location>
        <begin position="108"/>
        <end position="130"/>
    </location>
</feature>